<protein>
    <submittedName>
        <fullName evidence="1">Uncharacterized protein</fullName>
    </submittedName>
</protein>
<accession>A0A0A8Y8R1</accession>
<proteinExistence type="predicted"/>
<sequence>MWFKTLKHLFCCVCKMPRICAIVGILPGQEQIF</sequence>
<reference evidence="1" key="2">
    <citation type="journal article" date="2015" name="Data Brief">
        <title>Shoot transcriptome of the giant reed, Arundo donax.</title>
        <authorList>
            <person name="Barrero R.A."/>
            <person name="Guerrero F.D."/>
            <person name="Moolhuijzen P."/>
            <person name="Goolsby J.A."/>
            <person name="Tidwell J."/>
            <person name="Bellgard S.E."/>
            <person name="Bellgard M.I."/>
        </authorList>
    </citation>
    <scope>NUCLEOTIDE SEQUENCE</scope>
    <source>
        <tissue evidence="1">Shoot tissue taken approximately 20 cm above the soil surface</tissue>
    </source>
</reference>
<organism evidence="1">
    <name type="scientific">Arundo donax</name>
    <name type="common">Giant reed</name>
    <name type="synonym">Donax arundinaceus</name>
    <dbReference type="NCBI Taxonomy" id="35708"/>
    <lineage>
        <taxon>Eukaryota</taxon>
        <taxon>Viridiplantae</taxon>
        <taxon>Streptophyta</taxon>
        <taxon>Embryophyta</taxon>
        <taxon>Tracheophyta</taxon>
        <taxon>Spermatophyta</taxon>
        <taxon>Magnoliopsida</taxon>
        <taxon>Liliopsida</taxon>
        <taxon>Poales</taxon>
        <taxon>Poaceae</taxon>
        <taxon>PACMAD clade</taxon>
        <taxon>Arundinoideae</taxon>
        <taxon>Arundineae</taxon>
        <taxon>Arundo</taxon>
    </lineage>
</organism>
<name>A0A0A8Y8R1_ARUDO</name>
<dbReference type="AlphaFoldDB" id="A0A0A8Y8R1"/>
<evidence type="ECO:0000313" key="1">
    <source>
        <dbReference type="EMBL" id="JAD22641.1"/>
    </source>
</evidence>
<dbReference type="EMBL" id="GBRH01275254">
    <property type="protein sequence ID" value="JAD22641.1"/>
    <property type="molecule type" value="Transcribed_RNA"/>
</dbReference>
<reference evidence="1" key="1">
    <citation type="submission" date="2014-09" db="EMBL/GenBank/DDBJ databases">
        <authorList>
            <person name="Magalhaes I.L.F."/>
            <person name="Oliveira U."/>
            <person name="Santos F.R."/>
            <person name="Vidigal T.H.D.A."/>
            <person name="Brescovit A.D."/>
            <person name="Santos A.J."/>
        </authorList>
    </citation>
    <scope>NUCLEOTIDE SEQUENCE</scope>
    <source>
        <tissue evidence="1">Shoot tissue taken approximately 20 cm above the soil surface</tissue>
    </source>
</reference>